<dbReference type="GeneID" id="9060861"/>
<sequence length="56" mass="5968">ALEAVYSLSPCKSTTLISALLPYSQLGGSRHVARAVVEGPLIRSVRCQGARDWPEG</sequence>
<accession>C5KH87</accession>
<dbReference type="AlphaFoldDB" id="C5KH87"/>
<name>C5KH87_PERM5</name>
<feature type="non-terminal residue" evidence="1">
    <location>
        <position position="56"/>
    </location>
</feature>
<evidence type="ECO:0000313" key="2">
    <source>
        <dbReference type="Proteomes" id="UP000007800"/>
    </source>
</evidence>
<protein>
    <submittedName>
        <fullName evidence="1">Uncharacterized protein</fullName>
    </submittedName>
</protein>
<evidence type="ECO:0000313" key="1">
    <source>
        <dbReference type="EMBL" id="EER15949.1"/>
    </source>
</evidence>
<dbReference type="InParanoid" id="C5KH87"/>
<gene>
    <name evidence="1" type="ORF">Pmar_PMAR003407</name>
</gene>
<reference evidence="1 2" key="1">
    <citation type="submission" date="2008-07" db="EMBL/GenBank/DDBJ databases">
        <authorList>
            <person name="El-Sayed N."/>
            <person name="Caler E."/>
            <person name="Inman J."/>
            <person name="Amedeo P."/>
            <person name="Hass B."/>
            <person name="Wortman J."/>
        </authorList>
    </citation>
    <scope>NUCLEOTIDE SEQUENCE [LARGE SCALE GENOMIC DNA]</scope>
    <source>
        <strain evidence="2">ATCC 50983 / TXsc</strain>
    </source>
</reference>
<keyword evidence="2" id="KW-1185">Reference proteome</keyword>
<feature type="non-terminal residue" evidence="1">
    <location>
        <position position="1"/>
    </location>
</feature>
<dbReference type="EMBL" id="GG673069">
    <property type="protein sequence ID" value="EER15949.1"/>
    <property type="molecule type" value="Genomic_DNA"/>
</dbReference>
<dbReference type="Proteomes" id="UP000007800">
    <property type="component" value="Unassembled WGS sequence"/>
</dbReference>
<dbReference type="RefSeq" id="XP_002784153.1">
    <property type="nucleotide sequence ID" value="XM_002784107.1"/>
</dbReference>
<proteinExistence type="predicted"/>
<organism evidence="2">
    <name type="scientific">Perkinsus marinus (strain ATCC 50983 / TXsc)</name>
    <dbReference type="NCBI Taxonomy" id="423536"/>
    <lineage>
        <taxon>Eukaryota</taxon>
        <taxon>Sar</taxon>
        <taxon>Alveolata</taxon>
        <taxon>Perkinsozoa</taxon>
        <taxon>Perkinsea</taxon>
        <taxon>Perkinsida</taxon>
        <taxon>Perkinsidae</taxon>
        <taxon>Perkinsus</taxon>
    </lineage>
</organism>